<feature type="region of interest" description="Disordered" evidence="2">
    <location>
        <begin position="1"/>
        <end position="205"/>
    </location>
</feature>
<feature type="coiled-coil region" evidence="1">
    <location>
        <begin position="464"/>
        <end position="579"/>
    </location>
</feature>
<dbReference type="GeneTree" id="ENSGT00730000114048"/>
<feature type="compositionally biased region" description="Polar residues" evidence="2">
    <location>
        <begin position="56"/>
        <end position="68"/>
    </location>
</feature>
<dbReference type="OMA" id="ATSERTC"/>
<evidence type="ECO:0000313" key="4">
    <source>
        <dbReference type="Proteomes" id="UP000008144"/>
    </source>
</evidence>
<feature type="compositionally biased region" description="Basic and acidic residues" evidence="2">
    <location>
        <begin position="147"/>
        <end position="162"/>
    </location>
</feature>
<dbReference type="STRING" id="7719.ENSCINP00000002086"/>
<feature type="coiled-coil region" evidence="1">
    <location>
        <begin position="244"/>
        <end position="296"/>
    </location>
</feature>
<evidence type="ECO:0000256" key="1">
    <source>
        <dbReference type="SAM" id="Coils"/>
    </source>
</evidence>
<dbReference type="Ensembl" id="ENSCINT00000002086.3">
    <property type="protein sequence ID" value="ENSCINP00000002086.3"/>
    <property type="gene ID" value="ENSCING00000001112.3"/>
</dbReference>
<feature type="region of interest" description="Disordered" evidence="2">
    <location>
        <begin position="719"/>
        <end position="757"/>
    </location>
</feature>
<dbReference type="FunCoup" id="F7AFU8">
    <property type="interactions" value="41"/>
</dbReference>
<feature type="compositionally biased region" description="Basic residues" evidence="2">
    <location>
        <begin position="77"/>
        <end position="88"/>
    </location>
</feature>
<feature type="compositionally biased region" description="Basic and acidic residues" evidence="2">
    <location>
        <begin position="858"/>
        <end position="875"/>
    </location>
</feature>
<dbReference type="PANTHER" id="PTHR18939">
    <property type="entry name" value="RIBOSOME BINDING PROTEIN-1"/>
    <property type="match status" value="1"/>
</dbReference>
<feature type="compositionally biased region" description="Basic and acidic residues" evidence="2">
    <location>
        <begin position="802"/>
        <end position="820"/>
    </location>
</feature>
<keyword evidence="4" id="KW-1185">Reference proteome</keyword>
<keyword evidence="1" id="KW-0175">Coiled coil</keyword>
<dbReference type="InterPro" id="IPR040248">
    <property type="entry name" value="RRBP1"/>
</dbReference>
<dbReference type="PANTHER" id="PTHR18939:SF4">
    <property type="entry name" value="RIBOSOME-BINDING PROTEIN 1"/>
    <property type="match status" value="1"/>
</dbReference>
<dbReference type="AlphaFoldDB" id="F7AFU8"/>
<feature type="compositionally biased region" description="Basic and acidic residues" evidence="2">
    <location>
        <begin position="110"/>
        <end position="126"/>
    </location>
</feature>
<feature type="compositionally biased region" description="Basic and acidic residues" evidence="2">
    <location>
        <begin position="1"/>
        <end position="38"/>
    </location>
</feature>
<organism evidence="3 4">
    <name type="scientific">Ciona intestinalis</name>
    <name type="common">Transparent sea squirt</name>
    <name type="synonym">Ascidia intestinalis</name>
    <dbReference type="NCBI Taxonomy" id="7719"/>
    <lineage>
        <taxon>Eukaryota</taxon>
        <taxon>Metazoa</taxon>
        <taxon>Chordata</taxon>
        <taxon>Tunicata</taxon>
        <taxon>Ascidiacea</taxon>
        <taxon>Phlebobranchia</taxon>
        <taxon>Cionidae</taxon>
        <taxon>Ciona</taxon>
    </lineage>
</organism>
<reference evidence="3" key="2">
    <citation type="submission" date="2025-08" db="UniProtKB">
        <authorList>
            <consortium name="Ensembl"/>
        </authorList>
    </citation>
    <scope>IDENTIFICATION</scope>
</reference>
<evidence type="ECO:0000313" key="3">
    <source>
        <dbReference type="Ensembl" id="ENSCINP00000002086.3"/>
    </source>
</evidence>
<dbReference type="HOGENOM" id="CLU_324638_0_0_1"/>
<feature type="region of interest" description="Disordered" evidence="2">
    <location>
        <begin position="798"/>
        <end position="820"/>
    </location>
</feature>
<evidence type="ECO:0000256" key="2">
    <source>
        <dbReference type="SAM" id="MobiDB-lite"/>
    </source>
</evidence>
<dbReference type="InParanoid" id="F7AFU8"/>
<dbReference type="Proteomes" id="UP000008144">
    <property type="component" value="Unassembled WGS sequence"/>
</dbReference>
<gene>
    <name evidence="3" type="primary">LOC445756</name>
</gene>
<reference evidence="3" key="3">
    <citation type="submission" date="2025-09" db="UniProtKB">
        <authorList>
            <consortium name="Ensembl"/>
        </authorList>
    </citation>
    <scope>IDENTIFICATION</scope>
</reference>
<feature type="compositionally biased region" description="Basic and acidic residues" evidence="2">
    <location>
        <begin position="721"/>
        <end position="757"/>
    </location>
</feature>
<accession>F7AFU8</accession>
<dbReference type="GO" id="GO:0005789">
    <property type="term" value="C:endoplasmic reticulum membrane"/>
    <property type="evidence" value="ECO:0000318"/>
    <property type="project" value="GO_Central"/>
</dbReference>
<reference evidence="4" key="1">
    <citation type="journal article" date="2002" name="Science">
        <title>The draft genome of Ciona intestinalis: insights into chordate and vertebrate origins.</title>
        <authorList>
            <person name="Dehal P."/>
            <person name="Satou Y."/>
            <person name="Campbell R.K."/>
            <person name="Chapman J."/>
            <person name="Degnan B."/>
            <person name="De Tomaso A."/>
            <person name="Davidson B."/>
            <person name="Di Gregorio A."/>
            <person name="Gelpke M."/>
            <person name="Goodstein D.M."/>
            <person name="Harafuji N."/>
            <person name="Hastings K.E."/>
            <person name="Ho I."/>
            <person name="Hotta K."/>
            <person name="Huang W."/>
            <person name="Kawashima T."/>
            <person name="Lemaire P."/>
            <person name="Martinez D."/>
            <person name="Meinertzhagen I.A."/>
            <person name="Necula S."/>
            <person name="Nonaka M."/>
            <person name="Putnam N."/>
            <person name="Rash S."/>
            <person name="Saiga H."/>
            <person name="Satake M."/>
            <person name="Terry A."/>
            <person name="Yamada L."/>
            <person name="Wang H.G."/>
            <person name="Awazu S."/>
            <person name="Azumi K."/>
            <person name="Boore J."/>
            <person name="Branno M."/>
            <person name="Chin-Bow S."/>
            <person name="DeSantis R."/>
            <person name="Doyle S."/>
            <person name="Francino P."/>
            <person name="Keys D.N."/>
            <person name="Haga S."/>
            <person name="Hayashi H."/>
            <person name="Hino K."/>
            <person name="Imai K.S."/>
            <person name="Inaba K."/>
            <person name="Kano S."/>
            <person name="Kobayashi K."/>
            <person name="Kobayashi M."/>
            <person name="Lee B.I."/>
            <person name="Makabe K.W."/>
            <person name="Manohar C."/>
            <person name="Matassi G."/>
            <person name="Medina M."/>
            <person name="Mochizuki Y."/>
            <person name="Mount S."/>
            <person name="Morishita T."/>
            <person name="Miura S."/>
            <person name="Nakayama A."/>
            <person name="Nishizaka S."/>
            <person name="Nomoto H."/>
            <person name="Ohta F."/>
            <person name="Oishi K."/>
            <person name="Rigoutsos I."/>
            <person name="Sano M."/>
            <person name="Sasaki A."/>
            <person name="Sasakura Y."/>
            <person name="Shoguchi E."/>
            <person name="Shin-i T."/>
            <person name="Spagnuolo A."/>
            <person name="Stainier D."/>
            <person name="Suzuki M.M."/>
            <person name="Tassy O."/>
            <person name="Takatori N."/>
            <person name="Tokuoka M."/>
            <person name="Yagi K."/>
            <person name="Yoshizaki F."/>
            <person name="Wada S."/>
            <person name="Zhang C."/>
            <person name="Hyatt P.D."/>
            <person name="Larimer F."/>
            <person name="Detter C."/>
            <person name="Doggett N."/>
            <person name="Glavina T."/>
            <person name="Hawkins T."/>
            <person name="Richardson P."/>
            <person name="Lucas S."/>
            <person name="Kohara Y."/>
            <person name="Levine M."/>
            <person name="Satoh N."/>
            <person name="Rokhsar D.S."/>
        </authorList>
    </citation>
    <scope>NUCLEOTIDE SEQUENCE [LARGE SCALE GENOMIC DNA]</scope>
</reference>
<proteinExistence type="predicted"/>
<name>F7AFU8_CIOIN</name>
<sequence length="889" mass="100820">MKETSFEDVVAEQRRKKELEDKERSRLSKQKREFFKKKFEIKKKKGNTENGKPVIEQTTVHPVQSIPTTVAADEQKKPKKEKPTKKVKATTPVSDPPAKVAKLEQSSAPVKEKQPKPEPKAKKVEPVIKPTVADNVQSKPAVKSSKKSAEPAKETKVEEPRKPRQHKVSFSEDVKSVDSGNQEQKSKKKKGRKQQEEHPIIQAVSSADIDDSTIYYLVELLNQRLQSASGDWATAGNDVSKQQYAELQRKYESKSVEMQNAVSQSKMQSQKIQQLNQALQEAKLQQKSEVQKSDEELLKTRKAFDEYQARTKTQMEEDKKMITIMQEKLKSVNSSGDALQKMKEENDILKMTIQANASQVAEKDRLAHEVSACQAKLKENEQIRVEMERKIAEYSGTYQDQAQLEQSYTKRLEDMAAKLKATEGKYGALESEFQEAQTHLQSTQAKSSQLISQVVLLTEQNDQRSALESEYGSLAETKQALEDRLTAMEANEQSTADEFARLQSQNNQLNLKATSLTEQLNKATEEVNKYKQGRSDEVTNVTKQLKEKEGALSELQKRFDDLTEQSQKAASQVEKLDKKNNDERDTAVLDTENQVKKSLSKSFPSVKVEGKDFECWLSNFLVKASESVVVTEVVDNEDKLQDLKQQLSEAKGKADKVDKYQSQVGALEKSLSAALQRNKETEEMINKQKQEIKGKSEEVLQFKEILKNTEGILDQLQSSVEKSEKDKQEQAAMWESKKQEEVSKLEKQLSKSNKELKEQTEMLVNMEKERDNLKECVAQRESELDTCLRKCGELETSLSSEKVNDTQESRDSSVQENGHIDEIAKLKERLEKEKTLTKNLGAAAGKLQNVLKQTQEQLGKEREKNKELMQKKKEGSSSSSSSSSESDLD</sequence>
<feature type="compositionally biased region" description="Low complexity" evidence="2">
    <location>
        <begin position="876"/>
        <end position="889"/>
    </location>
</feature>
<protein>
    <submittedName>
        <fullName evidence="3">Ribosome-binding protein 1</fullName>
    </submittedName>
</protein>
<feature type="region of interest" description="Disordered" evidence="2">
    <location>
        <begin position="840"/>
        <end position="889"/>
    </location>
</feature>